<dbReference type="OrthoDB" id="10252509at2759"/>
<evidence type="ECO:0000313" key="5">
    <source>
        <dbReference type="Proteomes" id="UP000221165"/>
    </source>
</evidence>
<keyword evidence="1" id="KW-0677">Repeat</keyword>
<comment type="caution">
    <text evidence="4">The sequence shown here is derived from an EMBL/GenBank/DDBJ whole genome shotgun (WGS) entry which is preliminary data.</text>
</comment>
<feature type="domain" description="26S proteasome non-ATPase regulatory subunit RPN1 C-terminal" evidence="3">
    <location>
        <begin position="122"/>
        <end position="176"/>
    </location>
</feature>
<keyword evidence="5" id="KW-1185">Reference proteome</keyword>
<feature type="compositionally biased region" description="Basic and acidic residues" evidence="2">
    <location>
        <begin position="76"/>
        <end position="88"/>
    </location>
</feature>
<evidence type="ECO:0000256" key="2">
    <source>
        <dbReference type="SAM" id="MobiDB-lite"/>
    </source>
</evidence>
<dbReference type="PANTHER" id="PTHR10943:SF1">
    <property type="entry name" value="26S PROTEASOME NON-ATPASE REGULATORY SUBUNIT 2"/>
    <property type="match status" value="1"/>
</dbReference>
<feature type="region of interest" description="Disordered" evidence="2">
    <location>
        <begin position="44"/>
        <end position="95"/>
    </location>
</feature>
<protein>
    <submittedName>
        <fullName evidence="4">26s proteasome non-atpase regulatory subunit</fullName>
    </submittedName>
</protein>
<feature type="compositionally biased region" description="Low complexity" evidence="2">
    <location>
        <begin position="45"/>
        <end position="54"/>
    </location>
</feature>
<gene>
    <name evidence="4" type="ORF">CSUI_002433</name>
</gene>
<accession>A0A2C6L931</accession>
<keyword evidence="4" id="KW-0647">Proteasome</keyword>
<organism evidence="4 5">
    <name type="scientific">Cystoisospora suis</name>
    <dbReference type="NCBI Taxonomy" id="483139"/>
    <lineage>
        <taxon>Eukaryota</taxon>
        <taxon>Sar</taxon>
        <taxon>Alveolata</taxon>
        <taxon>Apicomplexa</taxon>
        <taxon>Conoidasida</taxon>
        <taxon>Coccidia</taxon>
        <taxon>Eucoccidiorida</taxon>
        <taxon>Eimeriorina</taxon>
        <taxon>Sarcocystidae</taxon>
        <taxon>Cystoisospora</taxon>
    </lineage>
</organism>
<dbReference type="RefSeq" id="XP_067925389.1">
    <property type="nucleotide sequence ID" value="XM_068062634.1"/>
</dbReference>
<dbReference type="InterPro" id="IPR041433">
    <property type="entry name" value="RPN1_C"/>
</dbReference>
<dbReference type="GO" id="GO:0008540">
    <property type="term" value="C:proteasome regulatory particle, base subcomplex"/>
    <property type="evidence" value="ECO:0007669"/>
    <property type="project" value="TreeGrafter"/>
</dbReference>
<sequence length="182" mass="19557">MSLIFSCFPFCSFSQYHYLLYYLFPAMHPRMLFTVAPASQCSQPGGASASLSSTEETEGKGGASTTGADVAMASASHDKTEEHAKDEKMDGEEEAGDGADIAEEELKMVCIPARVGEAVDIVGQVGRQPKTITAFQTHTTPVLLSYSERAELASDEYVPLAKVLEGVVILKKNPDYKAPKNA</sequence>
<proteinExistence type="predicted"/>
<dbReference type="GO" id="GO:0043161">
    <property type="term" value="P:proteasome-mediated ubiquitin-dependent protein catabolic process"/>
    <property type="evidence" value="ECO:0007669"/>
    <property type="project" value="TreeGrafter"/>
</dbReference>
<evidence type="ECO:0000256" key="1">
    <source>
        <dbReference type="ARBA" id="ARBA00022737"/>
    </source>
</evidence>
<dbReference type="GeneID" id="94425845"/>
<evidence type="ECO:0000259" key="3">
    <source>
        <dbReference type="Pfam" id="PF18051"/>
    </source>
</evidence>
<dbReference type="GO" id="GO:0034515">
    <property type="term" value="C:proteasome storage granule"/>
    <property type="evidence" value="ECO:0007669"/>
    <property type="project" value="TreeGrafter"/>
</dbReference>
<dbReference type="AlphaFoldDB" id="A0A2C6L931"/>
<dbReference type="Pfam" id="PF18051">
    <property type="entry name" value="RPN1_C"/>
    <property type="match status" value="1"/>
</dbReference>
<dbReference type="Proteomes" id="UP000221165">
    <property type="component" value="Unassembled WGS sequence"/>
</dbReference>
<reference evidence="4 5" key="1">
    <citation type="journal article" date="2017" name="Int. J. Parasitol.">
        <title>The genome of the protozoan parasite Cystoisospora suis and a reverse vaccinology approach to identify vaccine candidates.</title>
        <authorList>
            <person name="Palmieri N."/>
            <person name="Shrestha A."/>
            <person name="Ruttkowski B."/>
            <person name="Beck T."/>
            <person name="Vogl C."/>
            <person name="Tomley F."/>
            <person name="Blake D.P."/>
            <person name="Joachim A."/>
        </authorList>
    </citation>
    <scope>NUCLEOTIDE SEQUENCE [LARGE SCALE GENOMIC DNA]</scope>
    <source>
        <strain evidence="4 5">Wien I</strain>
    </source>
</reference>
<name>A0A2C6L931_9APIC</name>
<dbReference type="PANTHER" id="PTHR10943">
    <property type="entry name" value="26S PROTEASOME NON-ATPASE REGULATORY SUBUNIT"/>
    <property type="match status" value="1"/>
</dbReference>
<evidence type="ECO:0000313" key="4">
    <source>
        <dbReference type="EMBL" id="PHJ23714.1"/>
    </source>
</evidence>
<dbReference type="VEuPathDB" id="ToxoDB:CSUI_002433"/>
<dbReference type="GO" id="GO:0005634">
    <property type="term" value="C:nucleus"/>
    <property type="evidence" value="ECO:0007669"/>
    <property type="project" value="TreeGrafter"/>
</dbReference>
<dbReference type="EMBL" id="MIGC01001029">
    <property type="protein sequence ID" value="PHJ23714.1"/>
    <property type="molecule type" value="Genomic_DNA"/>
</dbReference>